<organism evidence="2 3">
    <name type="scientific">Colocasia esculenta</name>
    <name type="common">Wild taro</name>
    <name type="synonym">Arum esculentum</name>
    <dbReference type="NCBI Taxonomy" id="4460"/>
    <lineage>
        <taxon>Eukaryota</taxon>
        <taxon>Viridiplantae</taxon>
        <taxon>Streptophyta</taxon>
        <taxon>Embryophyta</taxon>
        <taxon>Tracheophyta</taxon>
        <taxon>Spermatophyta</taxon>
        <taxon>Magnoliopsida</taxon>
        <taxon>Liliopsida</taxon>
        <taxon>Araceae</taxon>
        <taxon>Aroideae</taxon>
        <taxon>Colocasieae</taxon>
        <taxon>Colocasia</taxon>
    </lineage>
</organism>
<evidence type="ECO:0000313" key="3">
    <source>
        <dbReference type="Proteomes" id="UP000652761"/>
    </source>
</evidence>
<reference evidence="2" key="1">
    <citation type="submission" date="2017-07" db="EMBL/GenBank/DDBJ databases">
        <title>Taro Niue Genome Assembly and Annotation.</title>
        <authorList>
            <person name="Atibalentja N."/>
            <person name="Keating K."/>
            <person name="Fields C.J."/>
        </authorList>
    </citation>
    <scope>NUCLEOTIDE SEQUENCE</scope>
    <source>
        <strain evidence="2">Niue_2</strain>
        <tissue evidence="2">Leaf</tissue>
    </source>
</reference>
<keyword evidence="3" id="KW-1185">Reference proteome</keyword>
<comment type="caution">
    <text evidence="2">The sequence shown here is derived from an EMBL/GenBank/DDBJ whole genome shotgun (WGS) entry which is preliminary data.</text>
</comment>
<proteinExistence type="predicted"/>
<feature type="region of interest" description="Disordered" evidence="1">
    <location>
        <begin position="60"/>
        <end position="121"/>
    </location>
</feature>
<feature type="compositionally biased region" description="Polar residues" evidence="1">
    <location>
        <begin position="67"/>
        <end position="80"/>
    </location>
</feature>
<accession>A0A843U9R7</accession>
<gene>
    <name evidence="2" type="ORF">Taro_010505</name>
</gene>
<name>A0A843U9R7_COLES</name>
<dbReference type="EMBL" id="NMUH01000381">
    <property type="protein sequence ID" value="MQL78083.1"/>
    <property type="molecule type" value="Genomic_DNA"/>
</dbReference>
<dbReference type="Proteomes" id="UP000652761">
    <property type="component" value="Unassembled WGS sequence"/>
</dbReference>
<evidence type="ECO:0000256" key="1">
    <source>
        <dbReference type="SAM" id="MobiDB-lite"/>
    </source>
</evidence>
<sequence>MKLGEEDNLSQLKGSKVHLKRSVDRVFSSELGNGSPKLTKLNFWYWLVVANPVTPCVWFTNGPGDPDSSNGPDGLTTSSKGPGGRTISSAIGHDGLDSSTTGPDGPTSLMASEGPDFYGTG</sequence>
<protein>
    <submittedName>
        <fullName evidence="2">Uncharacterized protein</fullName>
    </submittedName>
</protein>
<evidence type="ECO:0000313" key="2">
    <source>
        <dbReference type="EMBL" id="MQL78083.1"/>
    </source>
</evidence>
<dbReference type="AlphaFoldDB" id="A0A843U9R7"/>